<dbReference type="RefSeq" id="WP_200062799.1">
    <property type="nucleotide sequence ID" value="NZ_JAEHFW010000001.1"/>
</dbReference>
<protein>
    <recommendedName>
        <fullName evidence="4">Outer membrane protein beta-barrel domain-containing protein</fullName>
    </recommendedName>
</protein>
<dbReference type="EMBL" id="JAEHFW010000001">
    <property type="protein sequence ID" value="MBK0377674.1"/>
    <property type="molecule type" value="Genomic_DNA"/>
</dbReference>
<feature type="signal peptide" evidence="1">
    <location>
        <begin position="1"/>
        <end position="20"/>
    </location>
</feature>
<keyword evidence="1" id="KW-0732">Signal</keyword>
<name>A0A934PN79_9SPHI</name>
<dbReference type="AlphaFoldDB" id="A0A934PN79"/>
<accession>A0A934PN79</accession>
<evidence type="ECO:0008006" key="4">
    <source>
        <dbReference type="Google" id="ProtNLM"/>
    </source>
</evidence>
<proteinExistence type="predicted"/>
<evidence type="ECO:0000313" key="2">
    <source>
        <dbReference type="EMBL" id="MBK0377674.1"/>
    </source>
</evidence>
<reference evidence="2" key="1">
    <citation type="submission" date="2020-12" db="EMBL/GenBank/DDBJ databases">
        <title>Bacterial novel species Mucilaginibacter sp. SD-g isolated from soil.</title>
        <authorList>
            <person name="Jung H.-Y."/>
        </authorList>
    </citation>
    <scope>NUCLEOTIDE SEQUENCE</scope>
    <source>
        <strain evidence="2">SD-g</strain>
    </source>
</reference>
<keyword evidence="3" id="KW-1185">Reference proteome</keyword>
<comment type="caution">
    <text evidence="2">The sequence shown here is derived from an EMBL/GenBank/DDBJ whole genome shotgun (WGS) entry which is preliminary data.</text>
</comment>
<evidence type="ECO:0000313" key="3">
    <source>
        <dbReference type="Proteomes" id="UP000613193"/>
    </source>
</evidence>
<organism evidence="2 3">
    <name type="scientific">Mucilaginibacter segetis</name>
    <dbReference type="NCBI Taxonomy" id="2793071"/>
    <lineage>
        <taxon>Bacteria</taxon>
        <taxon>Pseudomonadati</taxon>
        <taxon>Bacteroidota</taxon>
        <taxon>Sphingobacteriia</taxon>
        <taxon>Sphingobacteriales</taxon>
        <taxon>Sphingobacteriaceae</taxon>
        <taxon>Mucilaginibacter</taxon>
    </lineage>
</organism>
<gene>
    <name evidence="2" type="ORF">I5M19_00035</name>
</gene>
<dbReference type="Proteomes" id="UP000613193">
    <property type="component" value="Unassembled WGS sequence"/>
</dbReference>
<evidence type="ECO:0000256" key="1">
    <source>
        <dbReference type="SAM" id="SignalP"/>
    </source>
</evidence>
<feature type="chain" id="PRO_5037152625" description="Outer membrane protein beta-barrel domain-containing protein" evidence="1">
    <location>
        <begin position="21"/>
        <end position="423"/>
    </location>
</feature>
<sequence>MKLFYTLLFAVSLLPAFCYGQRNFQPGYVVKFNSDTLKGTIDYREWDSNPDEITFKTTDGNINKFTPKDIEFFEITGYEYYRTYTGNISRDETNENRIETGRDTSYTTESVFLRIIQKGKIITLYTYRDGIKLRFFYSTPDNPQPQELIYRVYYNNDKVNPYTGSGRTVNENIYVQQLSGVALKAGVMDDKLQGIMEYAAYNKSNLLKIVTKMNGYTKEQFSNISGEKKKGFNLYGGLGINALHTEPHGNYKAAGGMPYTSFLPRVTLGLNTFVNPNTQKLLFTTEVSLNMGKYKSVYNNKVYPYLGINYGFDQFIVSLSPQVSYNFYNSENFKFFATIGWDLSYCTYYNKRYVGQDDVKVNYGLPLFYFHNWTNSAMFKGGFLISKRIQVYAEYVKGEYITYDPYFNLTQSEFKTGVNYFFE</sequence>